<dbReference type="AlphaFoldDB" id="A0A6J4VJY7"/>
<evidence type="ECO:0000313" key="2">
    <source>
        <dbReference type="EMBL" id="CAA9581417.1"/>
    </source>
</evidence>
<dbReference type="InterPro" id="IPR010773">
    <property type="entry name" value="Mycophage_PG1_Gp7"/>
</dbReference>
<protein>
    <submittedName>
        <fullName evidence="2">Uncharacterized protein</fullName>
    </submittedName>
</protein>
<feature type="transmembrane region" description="Helical" evidence="1">
    <location>
        <begin position="33"/>
        <end position="53"/>
    </location>
</feature>
<dbReference type="EMBL" id="CADCWF010000347">
    <property type="protein sequence ID" value="CAA9581417.1"/>
    <property type="molecule type" value="Genomic_DNA"/>
</dbReference>
<accession>A0A6J4VJY7</accession>
<organism evidence="2">
    <name type="scientific">uncultured Thermomicrobiales bacterium</name>
    <dbReference type="NCBI Taxonomy" id="1645740"/>
    <lineage>
        <taxon>Bacteria</taxon>
        <taxon>Pseudomonadati</taxon>
        <taxon>Thermomicrobiota</taxon>
        <taxon>Thermomicrobia</taxon>
        <taxon>Thermomicrobiales</taxon>
        <taxon>environmental samples</taxon>
    </lineage>
</organism>
<dbReference type="Pfam" id="PF07098">
    <property type="entry name" value="DUF1360"/>
    <property type="match status" value="1"/>
</dbReference>
<keyword evidence="1" id="KW-0472">Membrane</keyword>
<gene>
    <name evidence="2" type="ORF">AVDCRST_MAG59-4816</name>
</gene>
<reference evidence="2" key="1">
    <citation type="submission" date="2020-02" db="EMBL/GenBank/DDBJ databases">
        <authorList>
            <person name="Meier V. D."/>
        </authorList>
    </citation>
    <scope>NUCLEOTIDE SEQUENCE</scope>
    <source>
        <strain evidence="2">AVDCRST_MAG59</strain>
    </source>
</reference>
<evidence type="ECO:0000256" key="1">
    <source>
        <dbReference type="SAM" id="Phobius"/>
    </source>
</evidence>
<keyword evidence="1" id="KW-0812">Transmembrane</keyword>
<keyword evidence="1" id="KW-1133">Transmembrane helix</keyword>
<proteinExistence type="predicted"/>
<name>A0A6J4VJY7_9BACT</name>
<sequence length="126" mass="13523">MVLAAPEGANAGPTIPRDARRSTYRGIPADAAFGPYAALTAHFNALLGAFLWWANRSGRLPERVTPSDVALLGIATYKASRLLAKDKVTSVLRAPFAEFKEMGSESEVNEEPRGQGLRLVIGELVT</sequence>